<keyword evidence="2" id="KW-0238">DNA-binding</keyword>
<dbReference type="InterPro" id="IPR036390">
    <property type="entry name" value="WH_DNA-bd_sf"/>
</dbReference>
<dbReference type="InterPro" id="IPR011991">
    <property type="entry name" value="ArsR-like_HTH"/>
</dbReference>
<dbReference type="SUPFAM" id="SSF54909">
    <property type="entry name" value="Dimeric alpha+beta barrel"/>
    <property type="match status" value="1"/>
</dbReference>
<evidence type="ECO:0000259" key="4">
    <source>
        <dbReference type="PROSITE" id="PS50956"/>
    </source>
</evidence>
<evidence type="ECO:0000256" key="2">
    <source>
        <dbReference type="ARBA" id="ARBA00023125"/>
    </source>
</evidence>
<dbReference type="RefSeq" id="WP_406794929.1">
    <property type="nucleotide sequence ID" value="NZ_JBJHZX010000099.1"/>
</dbReference>
<dbReference type="InterPro" id="IPR019887">
    <property type="entry name" value="Tscrpt_reg_AsnC/Lrp_C"/>
</dbReference>
<keyword evidence="3" id="KW-0804">Transcription</keyword>
<dbReference type="Proteomes" id="UP001623660">
    <property type="component" value="Unassembled WGS sequence"/>
</dbReference>
<dbReference type="PANTHER" id="PTHR30154">
    <property type="entry name" value="LEUCINE-RESPONSIVE REGULATORY PROTEIN"/>
    <property type="match status" value="1"/>
</dbReference>
<accession>A0ABW8SRW8</accession>
<dbReference type="Pfam" id="PF13404">
    <property type="entry name" value="HTH_AsnC-type"/>
    <property type="match status" value="1"/>
</dbReference>
<gene>
    <name evidence="5" type="ORF">ACJDU8_25165</name>
</gene>
<dbReference type="CDD" id="cd00090">
    <property type="entry name" value="HTH_ARSR"/>
    <property type="match status" value="1"/>
</dbReference>
<dbReference type="Gene3D" id="3.30.70.920">
    <property type="match status" value="1"/>
</dbReference>
<dbReference type="InterPro" id="IPR011008">
    <property type="entry name" value="Dimeric_a/b-barrel"/>
</dbReference>
<evidence type="ECO:0000256" key="3">
    <source>
        <dbReference type="ARBA" id="ARBA00023163"/>
    </source>
</evidence>
<dbReference type="InterPro" id="IPR000485">
    <property type="entry name" value="AsnC-type_HTH_dom"/>
</dbReference>
<comment type="caution">
    <text evidence="5">The sequence shown here is derived from an EMBL/GenBank/DDBJ whole genome shotgun (WGS) entry which is preliminary data.</text>
</comment>
<dbReference type="Gene3D" id="1.10.10.10">
    <property type="entry name" value="Winged helix-like DNA-binding domain superfamily/Winged helix DNA-binding domain"/>
    <property type="match status" value="1"/>
</dbReference>
<dbReference type="EMBL" id="JBJHZX010000099">
    <property type="protein sequence ID" value="MFL0198814.1"/>
    <property type="molecule type" value="Genomic_DNA"/>
</dbReference>
<dbReference type="PANTHER" id="PTHR30154:SF50">
    <property type="entry name" value="TRANSCRIPTIONAL REGULATOR, ASNC FAMILY"/>
    <property type="match status" value="1"/>
</dbReference>
<dbReference type="PROSITE" id="PS50956">
    <property type="entry name" value="HTH_ASNC_2"/>
    <property type="match status" value="1"/>
</dbReference>
<dbReference type="SMART" id="SM00344">
    <property type="entry name" value="HTH_ASNC"/>
    <property type="match status" value="1"/>
</dbReference>
<dbReference type="Pfam" id="PF01037">
    <property type="entry name" value="AsnC_trans_reg"/>
    <property type="match status" value="1"/>
</dbReference>
<organism evidence="5 6">
    <name type="scientific">Candidatus Clostridium eludens</name>
    <dbReference type="NCBI Taxonomy" id="3381663"/>
    <lineage>
        <taxon>Bacteria</taxon>
        <taxon>Bacillati</taxon>
        <taxon>Bacillota</taxon>
        <taxon>Clostridia</taxon>
        <taxon>Eubacteriales</taxon>
        <taxon>Clostridiaceae</taxon>
        <taxon>Clostridium</taxon>
    </lineage>
</organism>
<dbReference type="InterPro" id="IPR019888">
    <property type="entry name" value="Tscrpt_reg_AsnC-like"/>
</dbReference>
<keyword evidence="1" id="KW-0805">Transcription regulation</keyword>
<dbReference type="PRINTS" id="PR00033">
    <property type="entry name" value="HTHASNC"/>
</dbReference>
<reference evidence="5 6" key="1">
    <citation type="submission" date="2024-11" db="EMBL/GenBank/DDBJ databases">
        <authorList>
            <person name="Heng Y.C."/>
            <person name="Lim A.C.H."/>
            <person name="Lee J.K.Y."/>
            <person name="Kittelmann S."/>
        </authorList>
    </citation>
    <scope>NUCLEOTIDE SEQUENCE [LARGE SCALE GENOMIC DNA]</scope>
    <source>
        <strain evidence="5 6">WILCCON 0269</strain>
    </source>
</reference>
<feature type="domain" description="HTH asnC-type" evidence="4">
    <location>
        <begin position="1"/>
        <end position="62"/>
    </location>
</feature>
<protein>
    <submittedName>
        <fullName evidence="5">Lrp/AsnC family transcriptional regulator</fullName>
    </submittedName>
</protein>
<dbReference type="InterPro" id="IPR036388">
    <property type="entry name" value="WH-like_DNA-bd_sf"/>
</dbReference>
<dbReference type="SUPFAM" id="SSF46785">
    <property type="entry name" value="Winged helix' DNA-binding domain"/>
    <property type="match status" value="1"/>
</dbReference>
<name>A0ABW8SRW8_9CLOT</name>
<keyword evidence="6" id="KW-1185">Reference proteome</keyword>
<evidence type="ECO:0000256" key="1">
    <source>
        <dbReference type="ARBA" id="ARBA00023015"/>
    </source>
</evidence>
<evidence type="ECO:0000313" key="5">
    <source>
        <dbReference type="EMBL" id="MFL0198814.1"/>
    </source>
</evidence>
<proteinExistence type="predicted"/>
<evidence type="ECO:0000313" key="6">
    <source>
        <dbReference type="Proteomes" id="UP001623660"/>
    </source>
</evidence>
<sequence>MDDIDKKILKALIGNGRESHESISRKLNLTRPAVRQRIKKLEGHGIIKRYQAIIDWDKLSQNIHVFIYLKINAVVFKDIIKKIKSININSAFLEECYRLAGEWCIMLKVRSTSPQNITDYIDELLKIDGVVGTSTTFILSSIE</sequence>